<accession>A0A4V3D624</accession>
<protein>
    <recommendedName>
        <fullName evidence="7">Pseudouridine synthase</fullName>
        <ecNumber evidence="7">5.4.99.-</ecNumber>
    </recommendedName>
</protein>
<comment type="caution">
    <text evidence="9">The sequence shown here is derived from an EMBL/GenBank/DDBJ whole genome shotgun (WGS) entry which is preliminary data.</text>
</comment>
<evidence type="ECO:0000259" key="8">
    <source>
        <dbReference type="SMART" id="SM00363"/>
    </source>
</evidence>
<dbReference type="SMART" id="SM00363">
    <property type="entry name" value="S4"/>
    <property type="match status" value="1"/>
</dbReference>
<dbReference type="PROSITE" id="PS50889">
    <property type="entry name" value="S4"/>
    <property type="match status" value="1"/>
</dbReference>
<evidence type="ECO:0000256" key="3">
    <source>
        <dbReference type="ARBA" id="ARBA00022884"/>
    </source>
</evidence>
<proteinExistence type="inferred from homology"/>
<reference evidence="9 10" key="1">
    <citation type="submission" date="2019-03" db="EMBL/GenBank/DDBJ databases">
        <title>Genomic Encyclopedia of Type Strains, Phase IV (KMG-IV): sequencing the most valuable type-strain genomes for metagenomic binning, comparative biology and taxonomic classification.</title>
        <authorList>
            <person name="Goeker M."/>
        </authorList>
    </citation>
    <scope>NUCLEOTIDE SEQUENCE [LARGE SCALE GENOMIC DNA]</scope>
    <source>
        <strain evidence="9 10">DSM 28697</strain>
    </source>
</reference>
<evidence type="ECO:0000256" key="2">
    <source>
        <dbReference type="ARBA" id="ARBA00010876"/>
    </source>
</evidence>
<comment type="catalytic activity">
    <reaction evidence="1 7">
        <text>a uridine in RNA = a pseudouridine in RNA</text>
        <dbReference type="Rhea" id="RHEA:48348"/>
        <dbReference type="Rhea" id="RHEA-COMP:12068"/>
        <dbReference type="Rhea" id="RHEA-COMP:12069"/>
        <dbReference type="ChEBI" id="CHEBI:65314"/>
        <dbReference type="ChEBI" id="CHEBI:65315"/>
    </reaction>
</comment>
<dbReference type="Proteomes" id="UP000295632">
    <property type="component" value="Unassembled WGS sequence"/>
</dbReference>
<dbReference type="GO" id="GO:0120159">
    <property type="term" value="F:rRNA pseudouridine synthase activity"/>
    <property type="evidence" value="ECO:0007669"/>
    <property type="project" value="UniProtKB-ARBA"/>
</dbReference>
<organism evidence="9 10">
    <name type="scientific">Aureibacillus halotolerans</name>
    <dbReference type="NCBI Taxonomy" id="1508390"/>
    <lineage>
        <taxon>Bacteria</taxon>
        <taxon>Bacillati</taxon>
        <taxon>Bacillota</taxon>
        <taxon>Bacilli</taxon>
        <taxon>Bacillales</taxon>
        <taxon>Bacillaceae</taxon>
        <taxon>Aureibacillus</taxon>
    </lineage>
</organism>
<dbReference type="NCBIfam" id="TIGR00005">
    <property type="entry name" value="rluA_subfam"/>
    <property type="match status" value="1"/>
</dbReference>
<dbReference type="PROSITE" id="PS01129">
    <property type="entry name" value="PSI_RLU"/>
    <property type="match status" value="1"/>
</dbReference>
<feature type="domain" description="RNA-binding S4" evidence="8">
    <location>
        <begin position="18"/>
        <end position="82"/>
    </location>
</feature>
<dbReference type="InterPro" id="IPR050188">
    <property type="entry name" value="RluA_PseudoU_synthase"/>
</dbReference>
<dbReference type="EMBL" id="SNYJ01000002">
    <property type="protein sequence ID" value="TDQ42347.1"/>
    <property type="molecule type" value="Genomic_DNA"/>
</dbReference>
<dbReference type="EC" id="5.4.99.-" evidence="7"/>
<evidence type="ECO:0000256" key="1">
    <source>
        <dbReference type="ARBA" id="ARBA00000073"/>
    </source>
</evidence>
<evidence type="ECO:0000313" key="9">
    <source>
        <dbReference type="EMBL" id="TDQ42347.1"/>
    </source>
</evidence>
<comment type="similarity">
    <text evidence="2 7">Belongs to the pseudouridine synthase RluA family.</text>
</comment>
<dbReference type="SUPFAM" id="SSF55174">
    <property type="entry name" value="Alpha-L RNA-binding motif"/>
    <property type="match status" value="1"/>
</dbReference>
<keyword evidence="3 6" id="KW-0694">RNA-binding</keyword>
<dbReference type="Gene3D" id="3.30.2350.10">
    <property type="entry name" value="Pseudouridine synthase"/>
    <property type="match status" value="1"/>
</dbReference>
<dbReference type="InterPro" id="IPR036986">
    <property type="entry name" value="S4_RNA-bd_sf"/>
</dbReference>
<name>A0A4V3D624_9BACI</name>
<dbReference type="GO" id="GO:0000455">
    <property type="term" value="P:enzyme-directed rRNA pseudouridine synthesis"/>
    <property type="evidence" value="ECO:0007669"/>
    <property type="project" value="TreeGrafter"/>
</dbReference>
<dbReference type="InterPro" id="IPR006145">
    <property type="entry name" value="PsdUridine_synth_RsuA/RluA"/>
</dbReference>
<evidence type="ECO:0000256" key="7">
    <source>
        <dbReference type="RuleBase" id="RU362028"/>
    </source>
</evidence>
<feature type="active site" evidence="5">
    <location>
        <position position="141"/>
    </location>
</feature>
<dbReference type="CDD" id="cd00165">
    <property type="entry name" value="S4"/>
    <property type="match status" value="1"/>
</dbReference>
<evidence type="ECO:0000256" key="6">
    <source>
        <dbReference type="PROSITE-ProRule" id="PRU00182"/>
    </source>
</evidence>
<dbReference type="PANTHER" id="PTHR21600:SF44">
    <property type="entry name" value="RIBOSOMAL LARGE SUBUNIT PSEUDOURIDINE SYNTHASE D"/>
    <property type="match status" value="1"/>
</dbReference>
<dbReference type="GO" id="GO:0003723">
    <property type="term" value="F:RNA binding"/>
    <property type="evidence" value="ECO:0007669"/>
    <property type="project" value="UniProtKB-KW"/>
</dbReference>
<dbReference type="InterPro" id="IPR006224">
    <property type="entry name" value="PsdUridine_synth_RluA-like_CS"/>
</dbReference>
<gene>
    <name evidence="9" type="ORF">EV213_102380</name>
</gene>
<dbReference type="InterPro" id="IPR006225">
    <property type="entry name" value="PsdUridine_synth_RluC/D"/>
</dbReference>
<evidence type="ECO:0000256" key="5">
    <source>
        <dbReference type="PIRSR" id="PIRSR606225-1"/>
    </source>
</evidence>
<keyword evidence="10" id="KW-1185">Reference proteome</keyword>
<dbReference type="CDD" id="cd02869">
    <property type="entry name" value="PseudoU_synth_RluA_like"/>
    <property type="match status" value="1"/>
</dbReference>
<dbReference type="AlphaFoldDB" id="A0A4V3D624"/>
<evidence type="ECO:0000256" key="4">
    <source>
        <dbReference type="ARBA" id="ARBA00023235"/>
    </source>
</evidence>
<keyword evidence="4 7" id="KW-0413">Isomerase</keyword>
<comment type="function">
    <text evidence="7">Responsible for synthesis of pseudouridine from uracil.</text>
</comment>
<dbReference type="InterPro" id="IPR020103">
    <property type="entry name" value="PsdUridine_synth_cat_dom_sf"/>
</dbReference>
<dbReference type="SUPFAM" id="SSF55120">
    <property type="entry name" value="Pseudouridine synthase"/>
    <property type="match status" value="1"/>
</dbReference>
<dbReference type="Pfam" id="PF01479">
    <property type="entry name" value="S4"/>
    <property type="match status" value="1"/>
</dbReference>
<dbReference type="Pfam" id="PF00849">
    <property type="entry name" value="PseudoU_synth_2"/>
    <property type="match status" value="1"/>
</dbReference>
<sequence length="307" mass="33818">MVSEETIEFIVEDSAKGERLDKWLSAQLADVSRSQIQGWIEGEHVVVNDVFPKAKQKVMPNDAIVIRVPEPVVLDVVPEDIPIEITYEDEDVLVVNKPSGMVIHPAPGHPNGTLVNALMFHCTNLSGINGVLRPGIVHRLDKDTSGLLMVAKNDKAHELLVRQLQDRSVQRQYQAIVHGTFSHDTGTINASIGRDEKDRQKMAIVSSGGKQAITHFEVIEALGEYSLVTCKLETGRTHQIRVHMNYIGHPVAGDPKYGKKNTMDCDGQALHAGVLGFTHPTSKEFISFSAPPPAVFVQLVEKLRSMS</sequence>
<dbReference type="Gene3D" id="3.10.290.10">
    <property type="entry name" value="RNA-binding S4 domain"/>
    <property type="match status" value="1"/>
</dbReference>
<dbReference type="PANTHER" id="PTHR21600">
    <property type="entry name" value="MITOCHONDRIAL RNA PSEUDOURIDINE SYNTHASE"/>
    <property type="match status" value="1"/>
</dbReference>
<dbReference type="InterPro" id="IPR002942">
    <property type="entry name" value="S4_RNA-bd"/>
</dbReference>
<dbReference type="FunFam" id="3.30.2350.10:FF:000006">
    <property type="entry name" value="Pseudouridine synthase"/>
    <property type="match status" value="1"/>
</dbReference>
<evidence type="ECO:0000313" key="10">
    <source>
        <dbReference type="Proteomes" id="UP000295632"/>
    </source>
</evidence>